<accession>A0ABW0VWT3</accession>
<comment type="caution">
    <text evidence="2">The sequence shown here is derived from an EMBL/GenBank/DDBJ whole genome shotgun (WGS) entry which is preliminary data.</text>
</comment>
<dbReference type="PROSITE" id="PS51186">
    <property type="entry name" value="GNAT"/>
    <property type="match status" value="1"/>
</dbReference>
<dbReference type="EC" id="2.3.-.-" evidence="2"/>
<evidence type="ECO:0000313" key="2">
    <source>
        <dbReference type="EMBL" id="MFC5649319.1"/>
    </source>
</evidence>
<protein>
    <submittedName>
        <fullName evidence="2">GNAT family N-acetyltransferase</fullName>
        <ecNumber evidence="2">2.3.-.-</ecNumber>
    </submittedName>
</protein>
<gene>
    <name evidence="2" type="ORF">ACFPYJ_09285</name>
</gene>
<dbReference type="Gene3D" id="3.40.630.30">
    <property type="match status" value="1"/>
</dbReference>
<name>A0ABW0VWT3_9BACL</name>
<dbReference type="InterPro" id="IPR053144">
    <property type="entry name" value="Acetyltransferase_Butenolide"/>
</dbReference>
<dbReference type="InterPro" id="IPR000182">
    <property type="entry name" value="GNAT_dom"/>
</dbReference>
<dbReference type="PANTHER" id="PTHR43233">
    <property type="entry name" value="FAMILY N-ACETYLTRANSFERASE, PUTATIVE (AFU_ORTHOLOGUE AFUA_6G03350)-RELATED"/>
    <property type="match status" value="1"/>
</dbReference>
<keyword evidence="2" id="KW-0808">Transferase</keyword>
<dbReference type="InterPro" id="IPR016181">
    <property type="entry name" value="Acyl_CoA_acyltransferase"/>
</dbReference>
<dbReference type="Pfam" id="PF13508">
    <property type="entry name" value="Acetyltransf_7"/>
    <property type="match status" value="1"/>
</dbReference>
<reference evidence="3" key="1">
    <citation type="journal article" date="2019" name="Int. J. Syst. Evol. Microbiol.">
        <title>The Global Catalogue of Microorganisms (GCM) 10K type strain sequencing project: providing services to taxonomists for standard genome sequencing and annotation.</title>
        <authorList>
            <consortium name="The Broad Institute Genomics Platform"/>
            <consortium name="The Broad Institute Genome Sequencing Center for Infectious Disease"/>
            <person name="Wu L."/>
            <person name="Ma J."/>
        </authorList>
    </citation>
    <scope>NUCLEOTIDE SEQUENCE [LARGE SCALE GENOMIC DNA]</scope>
    <source>
        <strain evidence="3">CGMCC 1.3240</strain>
    </source>
</reference>
<dbReference type="RefSeq" id="WP_379187947.1">
    <property type="nucleotide sequence ID" value="NZ_JBHSOW010000032.1"/>
</dbReference>
<evidence type="ECO:0000259" key="1">
    <source>
        <dbReference type="PROSITE" id="PS51186"/>
    </source>
</evidence>
<proteinExistence type="predicted"/>
<dbReference type="CDD" id="cd04301">
    <property type="entry name" value="NAT_SF"/>
    <property type="match status" value="1"/>
</dbReference>
<feature type="domain" description="N-acetyltransferase" evidence="1">
    <location>
        <begin position="1"/>
        <end position="63"/>
    </location>
</feature>
<sequence>MFVVESYRGQGLSKRLMQAIMDHQELQGLRRFLLVTSDASGLYSQFGFQALEDADHWMQIFNPQDGS</sequence>
<dbReference type="SUPFAM" id="SSF55729">
    <property type="entry name" value="Acyl-CoA N-acyltransferases (Nat)"/>
    <property type="match status" value="1"/>
</dbReference>
<dbReference type="GO" id="GO:0016746">
    <property type="term" value="F:acyltransferase activity"/>
    <property type="evidence" value="ECO:0007669"/>
    <property type="project" value="UniProtKB-KW"/>
</dbReference>
<dbReference type="EMBL" id="JBHSOW010000032">
    <property type="protein sequence ID" value="MFC5649319.1"/>
    <property type="molecule type" value="Genomic_DNA"/>
</dbReference>
<dbReference type="PANTHER" id="PTHR43233:SF1">
    <property type="entry name" value="FAMILY N-ACETYLTRANSFERASE, PUTATIVE (AFU_ORTHOLOGUE AFUA_6G03350)-RELATED"/>
    <property type="match status" value="1"/>
</dbReference>
<keyword evidence="2" id="KW-0012">Acyltransferase</keyword>
<dbReference type="Proteomes" id="UP001596047">
    <property type="component" value="Unassembled WGS sequence"/>
</dbReference>
<organism evidence="2 3">
    <name type="scientific">Paenibacillus solisilvae</name>
    <dbReference type="NCBI Taxonomy" id="2486751"/>
    <lineage>
        <taxon>Bacteria</taxon>
        <taxon>Bacillati</taxon>
        <taxon>Bacillota</taxon>
        <taxon>Bacilli</taxon>
        <taxon>Bacillales</taxon>
        <taxon>Paenibacillaceae</taxon>
        <taxon>Paenibacillus</taxon>
    </lineage>
</organism>
<keyword evidence="3" id="KW-1185">Reference proteome</keyword>
<evidence type="ECO:0000313" key="3">
    <source>
        <dbReference type="Proteomes" id="UP001596047"/>
    </source>
</evidence>